<name>A0A818X3B7_9BILA</name>
<comment type="caution">
    <text evidence="2">The sequence shown here is derived from an EMBL/GenBank/DDBJ whole genome shotgun (WGS) entry which is preliminary data.</text>
</comment>
<dbReference type="Proteomes" id="UP000663823">
    <property type="component" value="Unassembled WGS sequence"/>
</dbReference>
<protein>
    <submittedName>
        <fullName evidence="2">Uncharacterized protein</fullName>
    </submittedName>
</protein>
<reference evidence="2" key="1">
    <citation type="submission" date="2021-02" db="EMBL/GenBank/DDBJ databases">
        <authorList>
            <person name="Nowell W R."/>
        </authorList>
    </citation>
    <scope>NUCLEOTIDE SEQUENCE</scope>
</reference>
<feature type="non-terminal residue" evidence="2">
    <location>
        <position position="1"/>
    </location>
</feature>
<dbReference type="InterPro" id="IPR011989">
    <property type="entry name" value="ARM-like"/>
</dbReference>
<evidence type="ECO:0000313" key="3">
    <source>
        <dbReference type="Proteomes" id="UP000663823"/>
    </source>
</evidence>
<feature type="compositionally biased region" description="Low complexity" evidence="1">
    <location>
        <begin position="1"/>
        <end position="16"/>
    </location>
</feature>
<dbReference type="GO" id="GO:0005795">
    <property type="term" value="C:Golgi stack"/>
    <property type="evidence" value="ECO:0007669"/>
    <property type="project" value="TreeGrafter"/>
</dbReference>
<organism evidence="2 3">
    <name type="scientific">Rotaria sordida</name>
    <dbReference type="NCBI Taxonomy" id="392033"/>
    <lineage>
        <taxon>Eukaryota</taxon>
        <taxon>Metazoa</taxon>
        <taxon>Spiralia</taxon>
        <taxon>Gnathifera</taxon>
        <taxon>Rotifera</taxon>
        <taxon>Eurotatoria</taxon>
        <taxon>Bdelloidea</taxon>
        <taxon>Philodinida</taxon>
        <taxon>Philodinidae</taxon>
        <taxon>Rotaria</taxon>
    </lineage>
</organism>
<proteinExistence type="predicted"/>
<dbReference type="AlphaFoldDB" id="A0A818X3B7"/>
<dbReference type="GO" id="GO:0061025">
    <property type="term" value="P:membrane fusion"/>
    <property type="evidence" value="ECO:0007669"/>
    <property type="project" value="TreeGrafter"/>
</dbReference>
<dbReference type="GO" id="GO:0048211">
    <property type="term" value="P:Golgi vesicle docking"/>
    <property type="evidence" value="ECO:0007669"/>
    <property type="project" value="TreeGrafter"/>
</dbReference>
<gene>
    <name evidence="2" type="ORF">OTI717_LOCUS14502</name>
</gene>
<dbReference type="PANTHER" id="PTHR10013">
    <property type="entry name" value="GENERAL VESICULAR TRANSPORT FACTOR P115"/>
    <property type="match status" value="1"/>
</dbReference>
<feature type="non-terminal residue" evidence="2">
    <location>
        <position position="105"/>
    </location>
</feature>
<feature type="region of interest" description="Disordered" evidence="1">
    <location>
        <begin position="1"/>
        <end position="22"/>
    </location>
</feature>
<dbReference type="GO" id="GO:0006886">
    <property type="term" value="P:intracellular protein transport"/>
    <property type="evidence" value="ECO:0007669"/>
    <property type="project" value="TreeGrafter"/>
</dbReference>
<dbReference type="PANTHER" id="PTHR10013:SF0">
    <property type="entry name" value="GENERAL VESICULAR TRANSPORT FACTOR P115"/>
    <property type="match status" value="1"/>
</dbReference>
<dbReference type="GO" id="GO:0012507">
    <property type="term" value="C:ER to Golgi transport vesicle membrane"/>
    <property type="evidence" value="ECO:0007669"/>
    <property type="project" value="TreeGrafter"/>
</dbReference>
<dbReference type="EMBL" id="CAJOAX010001625">
    <property type="protein sequence ID" value="CAF3732034.1"/>
    <property type="molecule type" value="Genomic_DNA"/>
</dbReference>
<evidence type="ECO:0000313" key="2">
    <source>
        <dbReference type="EMBL" id="CAF3732034.1"/>
    </source>
</evidence>
<dbReference type="GO" id="GO:0005783">
    <property type="term" value="C:endoplasmic reticulum"/>
    <property type="evidence" value="ECO:0007669"/>
    <property type="project" value="TreeGrafter"/>
</dbReference>
<dbReference type="Gene3D" id="1.25.10.10">
    <property type="entry name" value="Leucine-rich Repeat Variant"/>
    <property type="match status" value="1"/>
</dbReference>
<evidence type="ECO:0000256" key="1">
    <source>
        <dbReference type="SAM" id="MobiDB-lite"/>
    </source>
</evidence>
<dbReference type="GO" id="GO:0006888">
    <property type="term" value="P:endoplasmic reticulum to Golgi vesicle-mediated transport"/>
    <property type="evidence" value="ECO:0007669"/>
    <property type="project" value="TreeGrafter"/>
</dbReference>
<dbReference type="InterPro" id="IPR024095">
    <property type="entry name" value="Vesicle_P115"/>
</dbReference>
<sequence length="105" mass="11577">MAFWRSGSLFSSSTSSTPAHNNTIAQETIERLCDRLQSATRSEDRRDAVRGLKALSKKCKLEVGTQSMTLLANILRGDRTDLDLIQLVLDALSNIVTYEAGNDDC</sequence>
<accession>A0A818X3B7</accession>